<comment type="caution">
    <text evidence="2">The sequence shown here is derived from an EMBL/GenBank/DDBJ whole genome shotgun (WGS) entry which is preliminary data.</text>
</comment>
<evidence type="ECO:0000313" key="3">
    <source>
        <dbReference type="Proteomes" id="UP001469553"/>
    </source>
</evidence>
<reference evidence="2 3" key="1">
    <citation type="submission" date="2021-06" db="EMBL/GenBank/DDBJ databases">
        <authorList>
            <person name="Palmer J.M."/>
        </authorList>
    </citation>
    <scope>NUCLEOTIDE SEQUENCE [LARGE SCALE GENOMIC DNA]</scope>
    <source>
        <strain evidence="2 3">AS_MEX2019</strain>
        <tissue evidence="2">Muscle</tissue>
    </source>
</reference>
<evidence type="ECO:0000313" key="2">
    <source>
        <dbReference type="EMBL" id="MEQ2316335.1"/>
    </source>
</evidence>
<proteinExistence type="predicted"/>
<dbReference type="EMBL" id="JAHRIP010088581">
    <property type="protein sequence ID" value="MEQ2316335.1"/>
    <property type="molecule type" value="Genomic_DNA"/>
</dbReference>
<feature type="region of interest" description="Disordered" evidence="1">
    <location>
        <begin position="1"/>
        <end position="34"/>
    </location>
</feature>
<gene>
    <name evidence="2" type="ORF">AMECASPLE_031559</name>
</gene>
<evidence type="ECO:0000256" key="1">
    <source>
        <dbReference type="SAM" id="MobiDB-lite"/>
    </source>
</evidence>
<protein>
    <submittedName>
        <fullName evidence="2">Uncharacterized protein</fullName>
    </submittedName>
</protein>
<sequence>MDPETRGPKAATPQAEIQQSQGVQTQPSSHREVRVAGAESTHLSWILLTRAAGISTPGSDPFLAGLFSHTGHRLDCGTRLLLELKDPCIWIALLETIT</sequence>
<keyword evidence="3" id="KW-1185">Reference proteome</keyword>
<dbReference type="Proteomes" id="UP001469553">
    <property type="component" value="Unassembled WGS sequence"/>
</dbReference>
<name>A0ABV1ADT6_9TELE</name>
<accession>A0ABV1ADT6</accession>
<organism evidence="2 3">
    <name type="scientific">Ameca splendens</name>
    <dbReference type="NCBI Taxonomy" id="208324"/>
    <lineage>
        <taxon>Eukaryota</taxon>
        <taxon>Metazoa</taxon>
        <taxon>Chordata</taxon>
        <taxon>Craniata</taxon>
        <taxon>Vertebrata</taxon>
        <taxon>Euteleostomi</taxon>
        <taxon>Actinopterygii</taxon>
        <taxon>Neopterygii</taxon>
        <taxon>Teleostei</taxon>
        <taxon>Neoteleostei</taxon>
        <taxon>Acanthomorphata</taxon>
        <taxon>Ovalentaria</taxon>
        <taxon>Atherinomorphae</taxon>
        <taxon>Cyprinodontiformes</taxon>
        <taxon>Goodeidae</taxon>
        <taxon>Ameca</taxon>
    </lineage>
</organism>
<feature type="compositionally biased region" description="Polar residues" evidence="1">
    <location>
        <begin position="15"/>
        <end position="28"/>
    </location>
</feature>